<evidence type="ECO:0000256" key="1">
    <source>
        <dbReference type="ARBA" id="ARBA00004374"/>
    </source>
</evidence>
<keyword evidence="3 11" id="KW-0813">Transport</keyword>
<protein>
    <submittedName>
        <fullName evidence="13">S2546-like protein</fullName>
    </submittedName>
</protein>
<comment type="subcellular location">
    <subcellularLocation>
        <location evidence="1">Mitochondrion outer membrane</location>
        <topology evidence="1">Multi-pass membrane protein</topology>
    </subcellularLocation>
</comment>
<evidence type="ECO:0000256" key="3">
    <source>
        <dbReference type="ARBA" id="ARBA00022448"/>
    </source>
</evidence>
<proteinExistence type="inferred from homology"/>
<feature type="region of interest" description="Disordered" evidence="12">
    <location>
        <begin position="1"/>
        <end position="22"/>
    </location>
</feature>
<dbReference type="InterPro" id="IPR023395">
    <property type="entry name" value="MCP_dom_sf"/>
</dbReference>
<feature type="compositionally biased region" description="Basic and acidic residues" evidence="12">
    <location>
        <begin position="1"/>
        <end position="12"/>
    </location>
</feature>
<keyword evidence="9 10" id="KW-0472">Membrane</keyword>
<feature type="repeat" description="Solcar" evidence="10">
    <location>
        <begin position="121"/>
        <end position="224"/>
    </location>
</feature>
<evidence type="ECO:0000256" key="12">
    <source>
        <dbReference type="SAM" id="MobiDB-lite"/>
    </source>
</evidence>
<keyword evidence="5" id="KW-0677">Repeat</keyword>
<dbReference type="PROSITE" id="PS50920">
    <property type="entry name" value="SOLCAR"/>
    <property type="match status" value="1"/>
</dbReference>
<dbReference type="Pfam" id="PF00153">
    <property type="entry name" value="Mito_carr"/>
    <property type="match status" value="1"/>
</dbReference>
<sequence length="236" mass="27058">MSEKFETFDSPRRKPQASGSDSLLYSGSHQHVPTGYLLCAPLYITSYVETVQSFGANDSPSLFEFLTEGCSRLFGRTYQHTWMVPMWTLLVPTATFRLCHYGVQQMQDDSSVDYVKQTHHEQIYPGLVANFVSFLVADIVMFPCETVLHRLYIQGTRVLTDNMDHGREVLGVHFRYNGIFDCFWQILRDEGMNAFFRGFGALMLQYSCHFIGLRLISYALESVSVGMKRNVAARKR</sequence>
<evidence type="ECO:0000256" key="7">
    <source>
        <dbReference type="ARBA" id="ARBA00022989"/>
    </source>
</evidence>
<keyword evidence="8" id="KW-0496">Mitochondrion</keyword>
<dbReference type="InterPro" id="IPR039158">
    <property type="entry name" value="SLC25A46"/>
</dbReference>
<name>A0ABY7DQM8_MYAAR</name>
<keyword evidence="14" id="KW-1185">Reference proteome</keyword>
<evidence type="ECO:0000256" key="8">
    <source>
        <dbReference type="ARBA" id="ARBA00023128"/>
    </source>
</evidence>
<accession>A0ABY7DQM8</accession>
<dbReference type="PANTHER" id="PTHR21252:SF2">
    <property type="entry name" value="MITOCHONDRIAL OUTER MEMBRANE PROTEIN SLC25A46"/>
    <property type="match status" value="1"/>
</dbReference>
<comment type="similarity">
    <text evidence="2 11">Belongs to the mitochondrial carrier (TC 2.A.29) family.</text>
</comment>
<keyword evidence="4 10" id="KW-0812">Transmembrane</keyword>
<gene>
    <name evidence="13" type="ORF">MAR_023576</name>
</gene>
<evidence type="ECO:0000313" key="14">
    <source>
        <dbReference type="Proteomes" id="UP001164746"/>
    </source>
</evidence>
<keyword evidence="7" id="KW-1133">Transmembrane helix</keyword>
<evidence type="ECO:0000256" key="6">
    <source>
        <dbReference type="ARBA" id="ARBA00022787"/>
    </source>
</evidence>
<dbReference type="PANTHER" id="PTHR21252">
    <property type="entry name" value="TB1 PROTEIN-RELATED"/>
    <property type="match status" value="1"/>
</dbReference>
<evidence type="ECO:0000256" key="5">
    <source>
        <dbReference type="ARBA" id="ARBA00022737"/>
    </source>
</evidence>
<dbReference type="Gene3D" id="1.50.40.10">
    <property type="entry name" value="Mitochondrial carrier domain"/>
    <property type="match status" value="1"/>
</dbReference>
<evidence type="ECO:0000256" key="4">
    <source>
        <dbReference type="ARBA" id="ARBA00022692"/>
    </source>
</evidence>
<dbReference type="SUPFAM" id="SSF103506">
    <property type="entry name" value="Mitochondrial carrier"/>
    <property type="match status" value="1"/>
</dbReference>
<keyword evidence="6" id="KW-1000">Mitochondrion outer membrane</keyword>
<reference evidence="13" key="1">
    <citation type="submission" date="2022-11" db="EMBL/GenBank/DDBJ databases">
        <title>Centuries of genome instability and evolution in soft-shell clam transmissible cancer (bioRxiv).</title>
        <authorList>
            <person name="Hart S.F.M."/>
            <person name="Yonemitsu M.A."/>
            <person name="Giersch R.M."/>
            <person name="Beal B.F."/>
            <person name="Arriagada G."/>
            <person name="Davis B.W."/>
            <person name="Ostrander E.A."/>
            <person name="Goff S.P."/>
            <person name="Metzger M.J."/>
        </authorList>
    </citation>
    <scope>NUCLEOTIDE SEQUENCE</scope>
    <source>
        <strain evidence="13">MELC-2E11</strain>
        <tissue evidence="13">Siphon/mantle</tissue>
    </source>
</reference>
<dbReference type="EMBL" id="CP111014">
    <property type="protein sequence ID" value="WAQ99203.1"/>
    <property type="molecule type" value="Genomic_DNA"/>
</dbReference>
<dbReference type="InterPro" id="IPR018108">
    <property type="entry name" value="MCP_transmembrane"/>
</dbReference>
<evidence type="ECO:0000256" key="2">
    <source>
        <dbReference type="ARBA" id="ARBA00006375"/>
    </source>
</evidence>
<evidence type="ECO:0000256" key="11">
    <source>
        <dbReference type="RuleBase" id="RU000488"/>
    </source>
</evidence>
<evidence type="ECO:0000256" key="9">
    <source>
        <dbReference type="ARBA" id="ARBA00023136"/>
    </source>
</evidence>
<dbReference type="Proteomes" id="UP001164746">
    <property type="component" value="Chromosome 3"/>
</dbReference>
<evidence type="ECO:0000313" key="13">
    <source>
        <dbReference type="EMBL" id="WAQ99203.1"/>
    </source>
</evidence>
<organism evidence="13 14">
    <name type="scientific">Mya arenaria</name>
    <name type="common">Soft-shell clam</name>
    <dbReference type="NCBI Taxonomy" id="6604"/>
    <lineage>
        <taxon>Eukaryota</taxon>
        <taxon>Metazoa</taxon>
        <taxon>Spiralia</taxon>
        <taxon>Lophotrochozoa</taxon>
        <taxon>Mollusca</taxon>
        <taxon>Bivalvia</taxon>
        <taxon>Autobranchia</taxon>
        <taxon>Heteroconchia</taxon>
        <taxon>Euheterodonta</taxon>
        <taxon>Imparidentia</taxon>
        <taxon>Neoheterodontei</taxon>
        <taxon>Myida</taxon>
        <taxon>Myoidea</taxon>
        <taxon>Myidae</taxon>
        <taxon>Mya</taxon>
    </lineage>
</organism>
<evidence type="ECO:0000256" key="10">
    <source>
        <dbReference type="PROSITE-ProRule" id="PRU00282"/>
    </source>
</evidence>